<evidence type="ECO:0000313" key="1">
    <source>
        <dbReference type="EMBL" id="SUY22359.1"/>
    </source>
</evidence>
<gene>
    <name evidence="1" type="ORF">NCTC13307_01156</name>
</gene>
<dbReference type="InterPro" id="IPR026870">
    <property type="entry name" value="Zinc_ribbon_dom"/>
</dbReference>
<dbReference type="AlphaFoldDB" id="A0A381I6M5"/>
<dbReference type="EMBL" id="UFWD01000001">
    <property type="protein sequence ID" value="SUY22359.1"/>
    <property type="molecule type" value="Genomic_DNA"/>
</dbReference>
<name>A0A381I6M5_CLODI</name>
<dbReference type="KEGG" id="pdf:CD630DERM_29060"/>
<protein>
    <submittedName>
        <fullName evidence="1">Uncharacterized protein</fullName>
    </submittedName>
</protein>
<sequence>MDDIVEYIFCSECGAKCLKGSKFCSECGTEIADIKMLNESIIKEKEYDLKGIDLQHVMQETSFIKASSVRRLKELTGIELDDCRKILEEPYQKYYNENADMLEEKRKKEDDISKIRKAKEEKKEKEKIACCPACGSTSLTTHKKGFGIGKAITGATIAGGIGLVAGNIGAKKVRVTCLNCGKQFWAGKK</sequence>
<reference evidence="1" key="1">
    <citation type="submission" date="2018-06" db="EMBL/GenBank/DDBJ databases">
        <authorList>
            <consortium name="Pathogen Informatics"/>
            <person name="Doyle S."/>
        </authorList>
    </citation>
    <scope>NUCLEOTIDE SEQUENCE</scope>
    <source>
        <strain evidence="1">NCTC13307</strain>
    </source>
</reference>
<dbReference type="RefSeq" id="WP_011861035.1">
    <property type="nucleotide sequence ID" value="NZ_CAACZZ010000020.1"/>
</dbReference>
<dbReference type="KEGG" id="pdf:CD630DERM_09580"/>
<organism evidence="1">
    <name type="scientific">Clostridioides difficile</name>
    <name type="common">Peptoclostridium difficile</name>
    <dbReference type="NCBI Taxonomy" id="1496"/>
    <lineage>
        <taxon>Bacteria</taxon>
        <taxon>Bacillati</taxon>
        <taxon>Bacillota</taxon>
        <taxon>Clostridia</taxon>
        <taxon>Peptostreptococcales</taxon>
        <taxon>Peptostreptococcaceae</taxon>
        <taxon>Clostridioides</taxon>
    </lineage>
</organism>
<accession>A0A381I6M5</accession>
<dbReference type="Pfam" id="PF13240">
    <property type="entry name" value="Zn_Ribbon_1"/>
    <property type="match status" value="1"/>
</dbReference>
<proteinExistence type="predicted"/>